<dbReference type="RefSeq" id="XP_027204156.1">
    <property type="nucleotide sequence ID" value="XM_027348355.1"/>
</dbReference>
<keyword evidence="7" id="KW-1185">Reference proteome</keyword>
<keyword evidence="3 5" id="KW-0378">Hydrolase</keyword>
<keyword evidence="5" id="KW-0539">Nucleus</keyword>
<dbReference type="GO" id="GO:0046872">
    <property type="term" value="F:metal ion binding"/>
    <property type="evidence" value="ECO:0007669"/>
    <property type="project" value="UniProtKB-KW"/>
</dbReference>
<dbReference type="KEGG" id="dpte:113797894"/>
<dbReference type="InterPro" id="IPR049132">
    <property type="entry name" value="FAN1-like_euk"/>
</dbReference>
<evidence type="ECO:0000313" key="7">
    <source>
        <dbReference type="Proteomes" id="UP000515146"/>
    </source>
</evidence>
<comment type="cofactor">
    <cofactor evidence="5">
        <name>Mg(2+)</name>
        <dbReference type="ChEBI" id="CHEBI:18420"/>
    </cofactor>
    <cofactor evidence="5">
        <name>Mn(2+)</name>
        <dbReference type="ChEBI" id="CHEBI:29035"/>
    </cofactor>
</comment>
<evidence type="ECO:0000259" key="6">
    <source>
        <dbReference type="SMART" id="SM00990"/>
    </source>
</evidence>
<dbReference type="OMA" id="ECRVESM"/>
<keyword evidence="5" id="KW-0464">Manganese</keyword>
<dbReference type="PANTHER" id="PTHR15749">
    <property type="entry name" value="FANCONI-ASSOCIATED NUCLEASE 1"/>
    <property type="match status" value="1"/>
</dbReference>
<dbReference type="Proteomes" id="UP000515146">
    <property type="component" value="Unplaced"/>
</dbReference>
<gene>
    <name evidence="8" type="primary">LOC113797894</name>
</gene>
<dbReference type="GO" id="GO:0008409">
    <property type="term" value="F:5'-3' exonuclease activity"/>
    <property type="evidence" value="ECO:0007669"/>
    <property type="project" value="TreeGrafter"/>
</dbReference>
<evidence type="ECO:0000256" key="3">
    <source>
        <dbReference type="ARBA" id="ARBA00022801"/>
    </source>
</evidence>
<accession>A0A6P6YH77</accession>
<feature type="domain" description="VRR-NUC" evidence="6">
    <location>
        <begin position="684"/>
        <end position="793"/>
    </location>
</feature>
<dbReference type="PANTHER" id="PTHR15749:SF4">
    <property type="entry name" value="FANCONI-ASSOCIATED NUCLEASE 1"/>
    <property type="match status" value="1"/>
</dbReference>
<keyword evidence="5" id="KW-0234">DNA repair</keyword>
<comment type="catalytic activity">
    <reaction evidence="5">
        <text>Hydrolytically removes 5'-nucleotides successively from the 3'-hydroxy termini of 3'-hydroxy-terminated oligonucleotides.</text>
        <dbReference type="EC" id="3.1.4.1"/>
    </reaction>
</comment>
<dbReference type="GO" id="GO:0005634">
    <property type="term" value="C:nucleus"/>
    <property type="evidence" value="ECO:0007669"/>
    <property type="project" value="UniProtKB-SubCell"/>
</dbReference>
<dbReference type="EC" id="3.1.4.1" evidence="5"/>
<dbReference type="InParanoid" id="A0A6P6YH77"/>
<proteinExistence type="inferred from homology"/>
<evidence type="ECO:0000313" key="8">
    <source>
        <dbReference type="RefSeq" id="XP_027204156.1"/>
    </source>
</evidence>
<dbReference type="InterPro" id="IPR033315">
    <property type="entry name" value="Fan1-like"/>
</dbReference>
<evidence type="ECO:0000256" key="2">
    <source>
        <dbReference type="ARBA" id="ARBA00022723"/>
    </source>
</evidence>
<comment type="function">
    <text evidence="5">Nuclease required for the repair of DNA interstrand cross-links (ICL). Acts as a 5'-3' exonuclease that anchors at a cut end of DNA and cleaves DNA successively at every third nucleotide, allowing to excise an ICL from one strand through flanking incisions.</text>
</comment>
<dbReference type="GO" id="GO:0036297">
    <property type="term" value="P:interstrand cross-link repair"/>
    <property type="evidence" value="ECO:0007669"/>
    <property type="project" value="InterPro"/>
</dbReference>
<name>A0A6P6YH77_DERPT</name>
<comment type="subcellular location">
    <subcellularLocation>
        <location evidence="5">Nucleus</location>
    </subcellularLocation>
</comment>
<dbReference type="Pfam" id="PF08774">
    <property type="entry name" value="VRR_NUC"/>
    <property type="match status" value="1"/>
</dbReference>
<dbReference type="AlphaFoldDB" id="A0A6P6YH77"/>
<dbReference type="SMART" id="SM00990">
    <property type="entry name" value="VRR_NUC"/>
    <property type="match status" value="1"/>
</dbReference>
<dbReference type="OrthoDB" id="76364at2759"/>
<dbReference type="InterPro" id="IPR049126">
    <property type="entry name" value="FAN1-like_TPR"/>
</dbReference>
<evidence type="ECO:0000256" key="1">
    <source>
        <dbReference type="ARBA" id="ARBA00022722"/>
    </source>
</evidence>
<dbReference type="GO" id="GO:0004528">
    <property type="term" value="F:phosphodiesterase I activity"/>
    <property type="evidence" value="ECO:0007669"/>
    <property type="project" value="UniProtKB-EC"/>
</dbReference>
<keyword evidence="4 5" id="KW-0460">Magnesium</keyword>
<organism evidence="7 8">
    <name type="scientific">Dermatophagoides pteronyssinus</name>
    <name type="common">European house dust mite</name>
    <dbReference type="NCBI Taxonomy" id="6956"/>
    <lineage>
        <taxon>Eukaryota</taxon>
        <taxon>Metazoa</taxon>
        <taxon>Ecdysozoa</taxon>
        <taxon>Arthropoda</taxon>
        <taxon>Chelicerata</taxon>
        <taxon>Arachnida</taxon>
        <taxon>Acari</taxon>
        <taxon>Acariformes</taxon>
        <taxon>Sarcoptiformes</taxon>
        <taxon>Astigmata</taxon>
        <taxon>Psoroptidia</taxon>
        <taxon>Analgoidea</taxon>
        <taxon>Pyroglyphidae</taxon>
        <taxon>Dermatophagoidinae</taxon>
        <taxon>Dermatophagoides</taxon>
    </lineage>
</organism>
<dbReference type="GO" id="GO:0017108">
    <property type="term" value="F:5'-flap endonuclease activity"/>
    <property type="evidence" value="ECO:0007669"/>
    <property type="project" value="TreeGrafter"/>
</dbReference>
<dbReference type="InterPro" id="IPR014883">
    <property type="entry name" value="VRR_NUC"/>
</dbReference>
<reference evidence="8" key="1">
    <citation type="submission" date="2025-08" db="UniProtKB">
        <authorList>
            <consortium name="RefSeq"/>
        </authorList>
    </citation>
    <scope>IDENTIFICATION</scope>
    <source>
        <strain evidence="8">Airmid</strain>
    </source>
</reference>
<keyword evidence="1 5" id="KW-0540">Nuclease</keyword>
<evidence type="ECO:0000256" key="5">
    <source>
        <dbReference type="RuleBase" id="RU365033"/>
    </source>
</evidence>
<sequence length="798" mass="94312">MTTKVGNKKQKTILDFFKKTNENVKNSNISSINSKNLDVITIVDDTDNINVNDKNNNDDDKCDESKKFLADNNLNIINQNNKRPLDVEILATKESKSVENPIQEINYFNENLCQFLFEELDINDKSNQDFNEIDTNVNGEKIEPKSMTIDNEQQQLYSNSVKMFLEFRHIIQTVLENPLNEHLFNEQDWKTIQDLTSLDGSIQLLFIRLYMRKHDWIRIANIKYPQLFAEGENNNDHSNQLEILLKSGFLLDHTSLKSIEDGFSALTFPEIKNFLKKYNGFKMPKSTQKSKVIEAFLHYIRTTRSVCMTSKTIQEQVLQRLRNFCQDKCIRINETKSEILDRIFLLYHSPNDLLEIFEDNNEDHWYRRALGDYYVDKKINLVSKQLEANIYCDRDEFSEFVKAFTIYCEIVVLNNQKRFDEVINRLFPFISEQYDISMIKWSDKDSQLAEFLRPFTATGMYIRCLHQCLTSFDKNRLHLIFVANVLKLLGQDIYGLRYRPHWYIRASLISQNYLKNPELAEKFCMNGLSDPSVRYDHRLELYNRLLKLKKQSNENLSDLCPEYHKQNLYKKRTIVASYRHIENETDRKNFFVANHKNGDVEMISVEEVVRRHYLNEGYTNGIHCESKVYHLLFELLLCDILFSTNIPDTFRYNGQRVPLDLCYDSFYQQRKSLIDDRIDEISRWSRDEIASNIIKAINTEYPIDIEYIAENNLHDIAYCMTAEKLAKILQMLATNYRHLRKGFPDLIMWNRDTEKFKAIEVKGPMDRISNIQSIWLSKMTEIELDCELCTVKPKDDQA</sequence>
<protein>
    <recommendedName>
        <fullName evidence="5">Fanconi-associated nuclease</fullName>
        <ecNumber evidence="5">3.1.4.1</ecNumber>
    </recommendedName>
</protein>
<comment type="similarity">
    <text evidence="5">Belongs to the FAN1 family.</text>
</comment>
<dbReference type="Pfam" id="PF21170">
    <property type="entry name" value="FAN1_TPR"/>
    <property type="match status" value="1"/>
</dbReference>
<evidence type="ECO:0000256" key="4">
    <source>
        <dbReference type="ARBA" id="ARBA00022842"/>
    </source>
</evidence>
<keyword evidence="5" id="KW-0227">DNA damage</keyword>
<dbReference type="GO" id="GO:0070336">
    <property type="term" value="F:flap-structured DNA binding"/>
    <property type="evidence" value="ECO:0007669"/>
    <property type="project" value="TreeGrafter"/>
</dbReference>
<dbReference type="CDD" id="cd22326">
    <property type="entry name" value="FAN1-like"/>
    <property type="match status" value="1"/>
</dbReference>
<keyword evidence="2 5" id="KW-0479">Metal-binding</keyword>